<feature type="region of interest" description="Disordered" evidence="3">
    <location>
        <begin position="4662"/>
        <end position="4686"/>
    </location>
</feature>
<feature type="compositionally biased region" description="Low complexity" evidence="3">
    <location>
        <begin position="1501"/>
        <end position="1529"/>
    </location>
</feature>
<dbReference type="Proteomes" id="UP000694843">
    <property type="component" value="Unplaced"/>
</dbReference>
<dbReference type="Gene3D" id="3.10.110.10">
    <property type="entry name" value="Ubiquitin Conjugating Enzyme"/>
    <property type="match status" value="1"/>
</dbReference>
<dbReference type="Gene3D" id="1.10.1170.10">
    <property type="entry name" value="Inhibitor Of Apoptosis Protein (2mihbC-IAP-1), Chain A"/>
    <property type="match status" value="1"/>
</dbReference>
<feature type="compositionally biased region" description="Low complexity" evidence="3">
    <location>
        <begin position="1022"/>
        <end position="1032"/>
    </location>
</feature>
<protein>
    <submittedName>
        <fullName evidence="6">LOW QUALITY PROTEIN: uncharacterized protein LOC108676384</fullName>
    </submittedName>
</protein>
<feature type="region of interest" description="Disordered" evidence="3">
    <location>
        <begin position="972"/>
        <end position="1032"/>
    </location>
</feature>
<keyword evidence="2" id="KW-0833">Ubl conjugation pathway</keyword>
<dbReference type="SUPFAM" id="SSF57924">
    <property type="entry name" value="Inhibitor of apoptosis (IAP) repeat"/>
    <property type="match status" value="1"/>
</dbReference>
<feature type="compositionally biased region" description="Low complexity" evidence="3">
    <location>
        <begin position="4884"/>
        <end position="4907"/>
    </location>
</feature>
<dbReference type="InterPro" id="IPR016135">
    <property type="entry name" value="UBQ-conjugating_enzyme/RWD"/>
</dbReference>
<feature type="region of interest" description="Disordered" evidence="3">
    <location>
        <begin position="1795"/>
        <end position="1816"/>
    </location>
</feature>
<organism evidence="5 6">
    <name type="scientific">Hyalella azteca</name>
    <name type="common">Amphipod</name>
    <dbReference type="NCBI Taxonomy" id="294128"/>
    <lineage>
        <taxon>Eukaryota</taxon>
        <taxon>Metazoa</taxon>
        <taxon>Ecdysozoa</taxon>
        <taxon>Arthropoda</taxon>
        <taxon>Crustacea</taxon>
        <taxon>Multicrustacea</taxon>
        <taxon>Malacostraca</taxon>
        <taxon>Eumalacostraca</taxon>
        <taxon>Peracarida</taxon>
        <taxon>Amphipoda</taxon>
        <taxon>Senticaudata</taxon>
        <taxon>Talitrida</taxon>
        <taxon>Talitroidea</taxon>
        <taxon>Hyalellidae</taxon>
        <taxon>Hyalella</taxon>
    </lineage>
</organism>
<feature type="compositionally biased region" description="Basic and acidic residues" evidence="3">
    <location>
        <begin position="3684"/>
        <end position="3693"/>
    </location>
</feature>
<feature type="region of interest" description="Disordered" evidence="3">
    <location>
        <begin position="271"/>
        <end position="316"/>
    </location>
</feature>
<dbReference type="Pfam" id="PF00653">
    <property type="entry name" value="BIR"/>
    <property type="match status" value="1"/>
</dbReference>
<dbReference type="KEGG" id="hazt:108676384"/>
<dbReference type="GeneID" id="108676384"/>
<keyword evidence="1" id="KW-0808">Transferase</keyword>
<evidence type="ECO:0000313" key="6">
    <source>
        <dbReference type="RefSeq" id="XP_047741727.1"/>
    </source>
</evidence>
<feature type="region of interest" description="Disordered" evidence="3">
    <location>
        <begin position="4167"/>
        <end position="4210"/>
    </location>
</feature>
<feature type="compositionally biased region" description="Polar residues" evidence="3">
    <location>
        <begin position="119"/>
        <end position="139"/>
    </location>
</feature>
<feature type="compositionally biased region" description="Basic and acidic residues" evidence="3">
    <location>
        <begin position="2579"/>
        <end position="2590"/>
    </location>
</feature>
<evidence type="ECO:0000259" key="4">
    <source>
        <dbReference type="PROSITE" id="PS50127"/>
    </source>
</evidence>
<dbReference type="GO" id="GO:0043066">
    <property type="term" value="P:negative regulation of apoptotic process"/>
    <property type="evidence" value="ECO:0007669"/>
    <property type="project" value="TreeGrafter"/>
</dbReference>
<name>A0A979FY31_HYAAZ</name>
<dbReference type="PANTHER" id="PTHR46116">
    <property type="entry name" value="(E3-INDEPENDENT) E2 UBIQUITIN-CONJUGATING ENZYME"/>
    <property type="match status" value="1"/>
</dbReference>
<feature type="region of interest" description="Disordered" evidence="3">
    <location>
        <begin position="3672"/>
        <end position="3706"/>
    </location>
</feature>
<feature type="region of interest" description="Disordered" evidence="3">
    <location>
        <begin position="643"/>
        <end position="677"/>
    </location>
</feature>
<feature type="domain" description="UBC core" evidence="4">
    <location>
        <begin position="5047"/>
        <end position="5214"/>
    </location>
</feature>
<feature type="region of interest" description="Disordered" evidence="3">
    <location>
        <begin position="4463"/>
        <end position="4483"/>
    </location>
</feature>
<dbReference type="GO" id="GO:0016740">
    <property type="term" value="F:transferase activity"/>
    <property type="evidence" value="ECO:0007669"/>
    <property type="project" value="UniProtKB-KW"/>
</dbReference>
<feature type="compositionally biased region" description="Polar residues" evidence="3">
    <location>
        <begin position="86"/>
        <end position="96"/>
    </location>
</feature>
<feature type="compositionally biased region" description="Polar residues" evidence="3">
    <location>
        <begin position="296"/>
        <end position="316"/>
    </location>
</feature>
<feature type="compositionally biased region" description="Basic and acidic residues" evidence="3">
    <location>
        <begin position="661"/>
        <end position="677"/>
    </location>
</feature>
<feature type="region of interest" description="Disordered" evidence="3">
    <location>
        <begin position="77"/>
        <end position="142"/>
    </location>
</feature>
<evidence type="ECO:0000256" key="2">
    <source>
        <dbReference type="ARBA" id="ARBA00022786"/>
    </source>
</evidence>
<feature type="region of interest" description="Disordered" evidence="3">
    <location>
        <begin position="5395"/>
        <end position="5459"/>
    </location>
</feature>
<feature type="region of interest" description="Disordered" evidence="3">
    <location>
        <begin position="3051"/>
        <end position="3081"/>
    </location>
</feature>
<dbReference type="SMART" id="SM00238">
    <property type="entry name" value="BIR"/>
    <property type="match status" value="1"/>
</dbReference>
<sequence length="5459" mass="587213">MPRWALPEQMAEAGFFHQPLMPDDDRAMCFLCSVCLVFWEPTDEPWSEHERHSPNCPFVKGDYTHNVPLTYTLSTSHAGFHHDTRTPSPATKSTTALEKKSTDAKSTTALEKKSPDSKPPSTVKSQPPSVNKHSTNQVKEQPLQLQVEDVVTDDGINGNADIHGAEIEENSARKIVDGSESYNTVDNPVTDMDFSSGNSTDFIVTISRQSGSVVLWRLSKQLQRVKSLEVTASDASKFELKQMQHAGTTPTQCCHGKPPARLKTWLDRNAESPMQEGPDASFGAIPPENWEDSEVLTPTNSSSPSAYPSYLKSSETSEPIPLIQNSEKVLEVSKTDCVSPCKHDEDLAHEVDSVETFESLTIDVVSSATESVIEEAASIYSDASLEGVDGGSLVATLYTIPEPSLLGDTSGLDCDGLNIEVMVQDEIAIKREANTASSTGDSTEHYDSNKSLSVHLWESSVLVDPAEANFFRRGGIVTDVSNLNSSWPKTDQTDGWPVLARPSVVVAAGLCYNEVLRMQQLSCHQLTEPEHVTSSLGLSVDCQNAKLEDNSDCENASHSLTSEESHGKCTFYPCLMLYDFHEDTQVGTAVQKTFYEGMSTGSSLDVSQKSNGINATGNNTKATGGSTVYCEASHKLKSVPVKDWGPTVPTSNNKRSFLPLTKEKGATGTPKEADEGEARRPECIQCVMLPCDYPDPVVTAILPNSCGIYLVVCLAQNPAAGDSAASSNGGVLLRYAILGKSSSKAASVKLSDELPLMKPLPRGEVIKDIIALPSSISDDDLDCSYDWCHCLFAAVLHDGSMRVFDCDAFTCLYQTPAVGTACVPNESAFCTLTYCHNLEPLWADMAVSEETLLKCLELTTFRPGCPNLVATVPPCWIEMTKAQQQRRNPQPLQQPQYVLHAAGAESTRCWTLDPDNSSWSDHLFELIITPASGAAGGGASSTVAVGHINIKLQLSRQRLNLDPNIQVTLLRQTHGSSRSCGMSSKHSKAGARNPDENSKLSSLTDATCRHKRKHNDLHNGSKTTPKAAKTATKLMRSAVDTEQNRSENKEASAAADAAASLMFDETSPLDQYLDGPVNPATTATFQAAHNAELVSGPVNVGDHLDLSGHTAYVTFSCPALALHRSRCTFLVHIRAMPVHHQRLLDRYKMGVPDVTSSYIPPEDNPSTEKYVSSVERATVTNSNTTSNNNNNNLNNSSQDYPAAGCNDIQELSITLSSAPTSCADRRQRAALVTKTSFHQQLVEAAAAETTSDHLRHCALDLLLWLHALHAPQRPCRRDGASAEYVALVAAVQRHAPALVRRCVVFADRSLARKTTKLLVLVVQQDACNTTKGSFDIYDETQTPSSAICEAVVASVPLASAARSSGALTHFFLLLNYVKWSDQDAVVNKVTELLSATNATLEKKEDPLHLILQSHFGLHGTPLHRTLFDVLPPCFTDTQKPKSASERAAEGSAAAAGGATAAAGGVNSGGGNKVPKPGLLSSIGVNEMDSILFGAGDVSSSSGLNHGSSSASNGTASTNASTTNTTTSTSHNYSNVTGGSAAGITASFGPNTGTGWSPMCPPLSSVSGLLEVEPLHVTLHTASYGTKLLRGGSGWGDVNMAMLPAEDPSSDPESPFMFLGPTDELDYIFTLAEQTAEHLAENVDDMMDLVLSLELERCKTGQSSDAGKPDGSCHALLPQHLFPGHAHLEEDYTELQALFSKTSEQIVKLQELVESGSKLPYEAMHGSNLLQESLKFGQKIKTLSAAHVGDSSDALKHDQSKAYNSYQKNVNENVSSSKTVDESSIKLGDKVKNKNEACSSTSCHKPGDKSSSPTDYTGTAGVSSLPVTAWQQFLSLPSQQYLVVEHMVPGARRFVVFDFGEPVLLTDVFVPVCPDLASLSVDVWLVGEDRDTHRLAVCSDIASRPLILSDLQPPPLCRYIQLTSLGRYGMVTGESVISLGNFYGHRLLLPWVPRSLSYLPKDQPSTRALFYLLDYFSSQKVEFLSMILMNSRHSDSRLRCLLQLYDQHVCSQQRDTLGFPAVKDQGLSVKIRAAYQNCMLEQHHLNTLVATLTRLQRVLGLTGSSTEDCDNTALQLQQSPFDKLHTIQQLCINALLSCTLHPLAGTIPPSSLPSTLLSYCGSASARALFRSVMVRGPVSAQVDSCLLRTCVTAPWWGDFLTGALQDLFSGNAHRLPAVRMFGLLTVLGQRSVCSGKGSTVINSVLLALSKLLPPATSDSEISEQSRKFSEQQNTASASGVVTGQEISIDKSVSESSSLLEPAARDKMKKSTDTDKKIQACNDVKSNAKFEALFASVANIASEDGATGVPCGSGATGMASGKSQVVEWLLLYLSHCLDALPYAKPYDEKITEAGGRWSWLCAESWLSGDVWGSRRCPTTKYHHRRRLYQASPSSILAAADAAKNKAAKSTAAKTNADKSANKWSDYLMRTKLQRKEYSTMLLKLKRESSKQQQSNYPQLCRRIQAMRDSDAPRSFVMSVSKMAAAKAGAVGGDDAEESSVPLLDRPTALAVVRSLVVGVVCSSVRPSLGVRDVFGDQQLLLLLQRQCCAPHTSALPWNLHALVCLITDLLNGEKHFGSLKKKDEATHSHDQTDNTPMTSSGKKDKHPCKKYKSNRMSSRAHAKDDTPGDASDSGDTLVSSTEEGQGGSGSASRAKTHVDDDDDFVISSSETGDDEDTGDEEEPDAGLADLGTSPDTKEQMQKIVILFNSESGDNDLIVDPYLSSMERSDALRSGMLQSTAVDHRLLTKPQLLPELRLAMLSATHTSTLHAAAAATPAPSRSESSERPPACGPGDVTESIALLSRTFDELFAAISVQEWCASECVEAVVGLWFALVVQCEDQQDKAISSLVPQLPLSPSAISALLKALINCGSTVSLKCWVLVLQLLTLSCNSSYSSADGTTFLLLLEDANLVPVLVLFLTTNFANCESLSTASAPVLVGSTVSMFFHNLLVRLSIGSNCFSPSSDSGNKLKATLLEVVARLLRVGAVEGGVGAQDAQCVLVRHLAKLPFAGFQEINLMLEIVNKTASVVHGHLLHASQRSRLSVSTSGSNCVGSSRTDGGSVCNTTTPNNTTTTNTSTGVGGGGTNIGGITRDAAWGGLPNGPYHTVVGRPWSERLLNSLLSLVVLLLETHLGPQALQKRQTSSSAEGDAAPDVDRMSDETSLSDDVCHHTVTPDVDRKSDETFPSDDVCHHTVTRSLALPPSLLADTVVSNRNTVLLLFRSLGLCQDGCELLQRSLAPATSIAISLFNVIMSMNRTLAQPQLLLQPMLSFIVFREGERSWATFSPLCLRVFCAILDCKPMMQHFAEIGGIQLLWKNLTESVSRACSPQSEHLGGLISSVMNQLSPTLPPCTVLPSKGKRAERTPCTVYHQQNPYDLPFTVVSSSLPTVNQNSAYGSWMASNMNNIVIPPKGLSSSIPYVNGVAPLAGSSQGGASSANLVNFAPLALVTSNQQSVRSPQSLVMPTHFLQRSKTPSWSHHFYRNESSIVLTLKLPCPILLHEIFLQPHTSPSTYPSAVSVTAGLDGRGSAITGLIPTDILNQVRLTLRSPIIASVVNIRLYKPKDSATLGLAQIRLMGTTAFRSAACDTPFVGHDSLRTQQDFSTSDWWLLLLRHCINIEPTGRDEVLREGVEAKGSVRACVSLLLAPQFASAAANSTDSCGWAGLISVGNPAVNASPSDTSNSLKQRTENTENKTTKNASANDSSANDAANEAITEHCFSSIPDEMDSNEVTSVKTSTQAKDEVIVKCALAPGNSPLEQIVLAVARSSPEWLEEFVATMLSHPRLADRNWGDRSCGLRLLYTTCTSSDSTAGTDVLLYWLAAQLGHFSLPATALPMHAEVLHAAAAIIWSNKKHLKHRDNDQLFMSVVIEAFCSSDAALKRSLDAVLCALCYVQPQHFTTLATVFSDLHESNGTNKNGSVSVFGLHPSQLQSLVTAAHSGPAISMLLSSALPLRTVRSILEWCQRLVRSQLEWCKQRSQKISVCTADIEGVAAVVRVLAELCGRPEVQQWLGRGPGALLWNTLLTVLGEPSINSLGVDLSSLESATIELVKAACLNNQTNHQHLATHLRNLISRQKNIPAGGLCYVHSLSGFTRSLVVQVLLQCEHMVVEVERGDDVSIVEELPIEWVHTPAFRHPRHSMSLNTRLLYLPLSITLAELVSTLTGSDVLTTQSGNAGGSDSDTTGWTRSHPPSAPSSSSTKEEPMIICCDDDDDDLDDDADDDFIANQMLAAELYTIDKLSMSAAMKAKQKRTKDIVSAIVNGVISGIAVGPSKPGKGGKPKGEENCSSSLDSNNKSAGSGKSGDHGSFAPFHCTVIASDCDDDDAELSNTDEVELEVPLHLSIAQVLASLEINHAVQNTHLKFKIYSAGDKKFRSSSKAGSVNSDDAAYSTASACSGSYTTTRNPTSSGCSSADNGAEAGSIPEATCLGTLPVVSECPSLLREFCDQGGLAVLARHMTVLYPDPASLSPSSLSTSSTNKSSSGPPTPANFSYLSNIVQSSFNPVQSQLSSAQQSSSSPHGAPVVLSIAPHTLGAFTLFLRLPGYAEELLSNTSEAKILLKLALGVQETCRENYRGESIATVVYTRLNQVLLRHSVSSAKGCELRRLCMEYGIIHHLLACLAALSAHTPPSLYSKLRHKLVPIPSVVGGVRAWCMDNYGYQNSSARADGSGGGGSSSAVGNSGASGGPAAESSADRCHYWAKGTGFGTGSTVQTWDVEQAIVRQRLQEEHTVWLLRLLHNFINPGDKANGITDGAASNDRSGSESVKPSAAQEPAEGQLLMTELRTLVDNIQFMDKISSHLSNDSVLDLSRHVPLYRALLAFIRAIAVTPSLAPLLLHRTTSGQPSSDSSTSILALLSKMSKTVNTYISKLSWKPSKTGKNSEKSGKNPAGANGSKNAKAGNSSATASSSDDSGVKHLVKTLIFLDEIDEMLQKDLDRTGVTPENTDDEGLTLLVPDLERTELLVKLALVSLSASDPSASEMTVKEEPNTKETLSKKASIVEIYLAALKPLQFDSFEMVVEDETTGNTRFTVSHLFEGALRNLSALAAPFRIKRLAQEAVTLSTSLPLSYSSSVFIRTDTDRLDIMKVLIIGPEDTPYANGLFEFDVYFPSDYPTSPLQIKLQTTGEGRVRFNPNLYQDGKVCLSILNTWHGRPEEKWNSQTSSLLQVLVSIQSLILVSEPYFNEPGYERSRGTATATQHSREYDANIRTATVKWAILQQLKDPSPCFKEVVERHLYLKQHEIIAQIERWIQETETMPESGRRVSRAAHNVASLKKLLLPLKEEFQKLKAPAGLEDVELPPVSHPTPQASANAEPSAPAPSNTISATRERKTSKANLMTDLKWNAIDEELDDIVKAALDSDDGDMTSLNSVIQSTSTPMPSPTTTSTLNNHTVDVDLSVPLHPTSQPALSAPVPSTPAPSTPALSTPAPSQNTAYTDSSVAVVPSSTTLPNYMPEPEIEETF</sequence>
<feature type="compositionally biased region" description="Basic residues" evidence="3">
    <location>
        <begin position="2601"/>
        <end position="2611"/>
    </location>
</feature>
<feature type="compositionally biased region" description="Acidic residues" evidence="3">
    <location>
        <begin position="2669"/>
        <end position="2682"/>
    </location>
</feature>
<dbReference type="InterPro" id="IPR000608">
    <property type="entry name" value="UBC"/>
</dbReference>
<dbReference type="OrthoDB" id="47801at2759"/>
<dbReference type="GO" id="GO:0005634">
    <property type="term" value="C:nucleus"/>
    <property type="evidence" value="ECO:0007669"/>
    <property type="project" value="TreeGrafter"/>
</dbReference>
<feature type="compositionally biased region" description="Low complexity" evidence="3">
    <location>
        <begin position="5418"/>
        <end position="5427"/>
    </location>
</feature>
<feature type="region of interest" description="Disordered" evidence="3">
    <location>
        <begin position="1501"/>
        <end position="1534"/>
    </location>
</feature>
<reference evidence="6" key="1">
    <citation type="submission" date="2025-08" db="UniProtKB">
        <authorList>
            <consortium name="RefSeq"/>
        </authorList>
    </citation>
    <scope>IDENTIFICATION</scope>
    <source>
        <tissue evidence="6">Whole organism</tissue>
    </source>
</reference>
<accession>A0A979FY31</accession>
<feature type="compositionally biased region" description="Low complexity" evidence="3">
    <location>
        <begin position="4463"/>
        <end position="4481"/>
    </location>
</feature>
<dbReference type="RefSeq" id="XP_047741727.1">
    <property type="nucleotide sequence ID" value="XM_047885771.1"/>
</dbReference>
<feature type="compositionally biased region" description="Low complexity" evidence="3">
    <location>
        <begin position="4186"/>
        <end position="4196"/>
    </location>
</feature>
<feature type="compositionally biased region" description="Low complexity" evidence="3">
    <location>
        <begin position="5306"/>
        <end position="5319"/>
    </location>
</feature>
<dbReference type="CTD" id="41260"/>
<dbReference type="PROSITE" id="PS50143">
    <property type="entry name" value="BIR_REPEAT_2"/>
    <property type="match status" value="1"/>
</dbReference>
<keyword evidence="5" id="KW-1185">Reference proteome</keyword>
<feature type="region of interest" description="Disordered" evidence="3">
    <location>
        <begin position="4745"/>
        <end position="4772"/>
    </location>
</feature>
<dbReference type="Pfam" id="PF00179">
    <property type="entry name" value="UQ_con"/>
    <property type="match status" value="1"/>
</dbReference>
<dbReference type="CDD" id="cd00022">
    <property type="entry name" value="BIR"/>
    <property type="match status" value="1"/>
</dbReference>
<dbReference type="PROSITE" id="PS50127">
    <property type="entry name" value="UBC_2"/>
    <property type="match status" value="1"/>
</dbReference>
<feature type="compositionally biased region" description="Low complexity" evidence="3">
    <location>
        <begin position="3062"/>
        <end position="3076"/>
    </location>
</feature>
<gene>
    <name evidence="6" type="primary">LOC108676384</name>
</gene>
<feature type="compositionally biased region" description="Polar residues" evidence="3">
    <location>
        <begin position="5428"/>
        <end position="5447"/>
    </location>
</feature>
<feature type="region of interest" description="Disordered" evidence="3">
    <location>
        <begin position="2767"/>
        <end position="2788"/>
    </location>
</feature>
<feature type="region of interest" description="Disordered" evidence="3">
    <location>
        <begin position="4872"/>
        <end position="4909"/>
    </location>
</feature>
<feature type="compositionally biased region" description="Polar residues" evidence="3">
    <location>
        <begin position="972"/>
        <end position="984"/>
    </location>
</feature>
<dbReference type="PANTHER" id="PTHR46116:SF39">
    <property type="entry name" value="BACULOVIRAL IAP REPEAT-CONTAINING PROTEIN 6"/>
    <property type="match status" value="1"/>
</dbReference>
<dbReference type="CDD" id="cd23810">
    <property type="entry name" value="UBCc_BIRC6"/>
    <property type="match status" value="1"/>
</dbReference>
<feature type="compositionally biased region" description="Low complexity" evidence="3">
    <location>
        <begin position="3694"/>
        <end position="3706"/>
    </location>
</feature>
<feature type="compositionally biased region" description="Low complexity" evidence="3">
    <location>
        <begin position="2767"/>
        <end position="2779"/>
    </location>
</feature>
<evidence type="ECO:0000256" key="1">
    <source>
        <dbReference type="ARBA" id="ARBA00022679"/>
    </source>
</evidence>
<feature type="compositionally biased region" description="Polar residues" evidence="3">
    <location>
        <begin position="4167"/>
        <end position="4184"/>
    </location>
</feature>
<evidence type="ECO:0000256" key="3">
    <source>
        <dbReference type="SAM" id="MobiDB-lite"/>
    </source>
</evidence>
<evidence type="ECO:0000313" key="5">
    <source>
        <dbReference type="Proteomes" id="UP000694843"/>
    </source>
</evidence>
<dbReference type="InterPro" id="IPR001370">
    <property type="entry name" value="BIR_rpt"/>
</dbReference>
<dbReference type="FunFam" id="3.10.110.10:FF:000014">
    <property type="entry name" value="Baculoviral IAP repeat-containing protein 6"/>
    <property type="match status" value="1"/>
</dbReference>
<dbReference type="GO" id="GO:0004869">
    <property type="term" value="F:cysteine-type endopeptidase inhibitor activity"/>
    <property type="evidence" value="ECO:0007669"/>
    <property type="project" value="TreeGrafter"/>
</dbReference>
<dbReference type="SUPFAM" id="SSF54495">
    <property type="entry name" value="UBC-like"/>
    <property type="match status" value="1"/>
</dbReference>
<dbReference type="SMART" id="SM00212">
    <property type="entry name" value="UBCc"/>
    <property type="match status" value="1"/>
</dbReference>
<feature type="region of interest" description="Disordered" evidence="3">
    <location>
        <begin position="4267"/>
        <end position="4301"/>
    </location>
</feature>
<feature type="region of interest" description="Disordered" evidence="3">
    <location>
        <begin position="3134"/>
        <end position="3183"/>
    </location>
</feature>
<feature type="compositionally biased region" description="Low complexity" evidence="3">
    <location>
        <begin position="4673"/>
        <end position="4686"/>
    </location>
</feature>
<feature type="region of interest" description="Disordered" evidence="3">
    <location>
        <begin position="5293"/>
        <end position="5329"/>
    </location>
</feature>
<proteinExistence type="predicted"/>
<feature type="compositionally biased region" description="Polar residues" evidence="3">
    <location>
        <begin position="3672"/>
        <end position="3683"/>
    </location>
</feature>
<feature type="region of interest" description="Disordered" evidence="3">
    <location>
        <begin position="2579"/>
        <end position="2694"/>
    </location>
</feature>